<reference evidence="7" key="2">
    <citation type="submission" date="2023-04" db="EMBL/GenBank/DDBJ databases">
        <authorList>
            <person name="Bu L."/>
            <person name="Lu L."/>
            <person name="Laidemitt M.R."/>
            <person name="Zhang S.M."/>
            <person name="Mutuku M."/>
            <person name="Mkoji G."/>
            <person name="Steinauer M."/>
            <person name="Loker E.S."/>
        </authorList>
    </citation>
    <scope>NUCLEOTIDE SEQUENCE</scope>
    <source>
        <strain evidence="7">KasaAsao</strain>
        <tissue evidence="7">Whole Snail</tissue>
    </source>
</reference>
<organism evidence="7 8">
    <name type="scientific">Biomphalaria pfeifferi</name>
    <name type="common">Bloodfluke planorb</name>
    <name type="synonym">Freshwater snail</name>
    <dbReference type="NCBI Taxonomy" id="112525"/>
    <lineage>
        <taxon>Eukaryota</taxon>
        <taxon>Metazoa</taxon>
        <taxon>Spiralia</taxon>
        <taxon>Lophotrochozoa</taxon>
        <taxon>Mollusca</taxon>
        <taxon>Gastropoda</taxon>
        <taxon>Heterobranchia</taxon>
        <taxon>Euthyneura</taxon>
        <taxon>Panpulmonata</taxon>
        <taxon>Hygrophila</taxon>
        <taxon>Lymnaeoidea</taxon>
        <taxon>Planorbidae</taxon>
        <taxon>Biomphalaria</taxon>
    </lineage>
</organism>
<evidence type="ECO:0000256" key="3">
    <source>
        <dbReference type="ARBA" id="ARBA00022989"/>
    </source>
</evidence>
<evidence type="ECO:0000313" key="7">
    <source>
        <dbReference type="EMBL" id="KAK0039219.1"/>
    </source>
</evidence>
<dbReference type="Proteomes" id="UP001233172">
    <property type="component" value="Unassembled WGS sequence"/>
</dbReference>
<dbReference type="InterPro" id="IPR005829">
    <property type="entry name" value="Sugar_transporter_CS"/>
</dbReference>
<feature type="transmembrane region" description="Helical" evidence="5">
    <location>
        <begin position="388"/>
        <end position="408"/>
    </location>
</feature>
<name>A0AAD8APN2_BIOPF</name>
<feature type="transmembrane region" description="Helical" evidence="5">
    <location>
        <begin position="155"/>
        <end position="175"/>
    </location>
</feature>
<keyword evidence="8" id="KW-1185">Reference proteome</keyword>
<dbReference type="Pfam" id="PF07690">
    <property type="entry name" value="MFS_1"/>
    <property type="match status" value="1"/>
</dbReference>
<dbReference type="PROSITE" id="PS50850">
    <property type="entry name" value="MFS"/>
    <property type="match status" value="1"/>
</dbReference>
<comment type="caution">
    <text evidence="7">The sequence shown here is derived from an EMBL/GenBank/DDBJ whole genome shotgun (WGS) entry which is preliminary data.</text>
</comment>
<protein>
    <submittedName>
        <fullName evidence="7">MFS transporter</fullName>
    </submittedName>
</protein>
<keyword evidence="4 5" id="KW-0472">Membrane</keyword>
<dbReference type="PROSITE" id="PS00216">
    <property type="entry name" value="SUGAR_TRANSPORT_1"/>
    <property type="match status" value="1"/>
</dbReference>
<feature type="transmembrane region" description="Helical" evidence="5">
    <location>
        <begin position="325"/>
        <end position="342"/>
    </location>
</feature>
<evidence type="ECO:0000256" key="5">
    <source>
        <dbReference type="SAM" id="Phobius"/>
    </source>
</evidence>
<dbReference type="GO" id="GO:0022857">
    <property type="term" value="F:transmembrane transporter activity"/>
    <property type="evidence" value="ECO:0007669"/>
    <property type="project" value="InterPro"/>
</dbReference>
<feature type="transmembrane region" description="Helical" evidence="5">
    <location>
        <begin position="300"/>
        <end position="319"/>
    </location>
</feature>
<dbReference type="AlphaFoldDB" id="A0AAD8APN2"/>
<dbReference type="Gene3D" id="1.20.1250.20">
    <property type="entry name" value="MFS general substrate transporter like domains"/>
    <property type="match status" value="2"/>
</dbReference>
<accession>A0AAD8APN2</accession>
<feature type="transmembrane region" description="Helical" evidence="5">
    <location>
        <begin position="240"/>
        <end position="259"/>
    </location>
</feature>
<dbReference type="PANTHER" id="PTHR23518:SF2">
    <property type="entry name" value="MAJOR FACILITATOR SUPERFAMILY TRANSPORTER"/>
    <property type="match status" value="1"/>
</dbReference>
<feature type="transmembrane region" description="Helical" evidence="5">
    <location>
        <begin position="362"/>
        <end position="382"/>
    </location>
</feature>
<evidence type="ECO:0000256" key="1">
    <source>
        <dbReference type="ARBA" id="ARBA00004141"/>
    </source>
</evidence>
<evidence type="ECO:0000256" key="4">
    <source>
        <dbReference type="ARBA" id="ARBA00023136"/>
    </source>
</evidence>
<dbReference type="InterPro" id="IPR036259">
    <property type="entry name" value="MFS_trans_sf"/>
</dbReference>
<feature type="transmembrane region" description="Helical" evidence="5">
    <location>
        <begin position="40"/>
        <end position="63"/>
    </location>
</feature>
<evidence type="ECO:0000256" key="2">
    <source>
        <dbReference type="ARBA" id="ARBA00022692"/>
    </source>
</evidence>
<keyword evidence="3 5" id="KW-1133">Transmembrane helix</keyword>
<comment type="subcellular location">
    <subcellularLocation>
        <location evidence="1">Membrane</location>
        <topology evidence="1">Multi-pass membrane protein</topology>
    </subcellularLocation>
</comment>
<gene>
    <name evidence="7" type="ORF">Bpfe_031372</name>
</gene>
<feature type="domain" description="Major facilitator superfamily (MFS) profile" evidence="6">
    <location>
        <begin position="23"/>
        <end position="413"/>
    </location>
</feature>
<dbReference type="GO" id="GO:0016020">
    <property type="term" value="C:membrane"/>
    <property type="evidence" value="ECO:0007669"/>
    <property type="project" value="UniProtKB-SubCell"/>
</dbReference>
<sequence length="417" mass="45921">MPDTEKNPQKKRFWHRYQGLSQNVLALSAVSLLNDTSSEIIYPLLPAFLALTLGASPFFIGLIEGFAESVASLLKLFSGYLSDKFGNRKLPVFFGYSLASLARPILAFATSWQYVLFVRVTDRVGKGIRGTPRDALIADSVPPNKRGIAFGFNRAADHLGAILGPVCAFVLLYFLAGNPENPSAQDYRQVFLFASVPVVLGLFVIVFLVKEEKREKHKAEENVTPIKLSLKEFDGNFKRFLVIIALFTLSNSTDAFLLLRAEQTGIPPAVLPLLWMALHFSKVLFSLIGGDLSDKLGRKTLIFSGWIVYALVYAGFAFVDAAWQAWVLFIIYGIYFGLTEGVEKALVADLVDEKKRGTAYGFYNLAFGITVFPASLLFGLFWTNIGASAAFLISASISLCAAILLLTIHTKKADEIN</sequence>
<evidence type="ECO:0000313" key="8">
    <source>
        <dbReference type="Proteomes" id="UP001233172"/>
    </source>
</evidence>
<dbReference type="InterPro" id="IPR011701">
    <property type="entry name" value="MFS"/>
</dbReference>
<dbReference type="SUPFAM" id="SSF103473">
    <property type="entry name" value="MFS general substrate transporter"/>
    <property type="match status" value="1"/>
</dbReference>
<dbReference type="EMBL" id="JASAOG010000477">
    <property type="protein sequence ID" value="KAK0039219.1"/>
    <property type="molecule type" value="Genomic_DNA"/>
</dbReference>
<feature type="transmembrane region" description="Helical" evidence="5">
    <location>
        <begin position="265"/>
        <end position="288"/>
    </location>
</feature>
<proteinExistence type="predicted"/>
<dbReference type="InterPro" id="IPR020846">
    <property type="entry name" value="MFS_dom"/>
</dbReference>
<evidence type="ECO:0000259" key="6">
    <source>
        <dbReference type="PROSITE" id="PS50850"/>
    </source>
</evidence>
<keyword evidence="2 5" id="KW-0812">Transmembrane</keyword>
<dbReference type="CDD" id="cd17370">
    <property type="entry name" value="MFS_MJ1317_like"/>
    <property type="match status" value="1"/>
</dbReference>
<reference evidence="7" key="1">
    <citation type="journal article" date="2023" name="PLoS Negl. Trop. Dis.">
        <title>A genome sequence for Biomphalaria pfeifferi, the major vector snail for the human-infecting parasite Schistosoma mansoni.</title>
        <authorList>
            <person name="Bu L."/>
            <person name="Lu L."/>
            <person name="Laidemitt M.R."/>
            <person name="Zhang S.M."/>
            <person name="Mutuku M."/>
            <person name="Mkoji G."/>
            <person name="Steinauer M."/>
            <person name="Loker E.S."/>
        </authorList>
    </citation>
    <scope>NUCLEOTIDE SEQUENCE</scope>
    <source>
        <strain evidence="7">KasaAsao</strain>
    </source>
</reference>
<dbReference type="PANTHER" id="PTHR23518">
    <property type="entry name" value="C-METHYLTRANSFERASE"/>
    <property type="match status" value="1"/>
</dbReference>
<feature type="transmembrane region" description="Helical" evidence="5">
    <location>
        <begin position="187"/>
        <end position="209"/>
    </location>
</feature>